<evidence type="ECO:0000313" key="2">
    <source>
        <dbReference type="Proteomes" id="UP001359559"/>
    </source>
</evidence>
<keyword evidence="2" id="KW-1185">Reference proteome</keyword>
<accession>A0AAN9FBE1</accession>
<gene>
    <name evidence="1" type="ORF">RJT34_26432</name>
</gene>
<dbReference type="AlphaFoldDB" id="A0AAN9FBE1"/>
<sequence length="94" mass="10947">MANYWKNVLVAFSEKNFVKQCRSTVKKETEDDWNLSNKIVSDVVALMLHLAMWQTKINDVDGISMDPFIAAARANKRELDLSEGQRRQIKKRYV</sequence>
<proteinExistence type="predicted"/>
<dbReference type="EMBL" id="JAYKXN010000007">
    <property type="protein sequence ID" value="KAK7270915.1"/>
    <property type="molecule type" value="Genomic_DNA"/>
</dbReference>
<protein>
    <submittedName>
        <fullName evidence="1">Uncharacterized protein</fullName>
    </submittedName>
</protein>
<organism evidence="1 2">
    <name type="scientific">Clitoria ternatea</name>
    <name type="common">Butterfly pea</name>
    <dbReference type="NCBI Taxonomy" id="43366"/>
    <lineage>
        <taxon>Eukaryota</taxon>
        <taxon>Viridiplantae</taxon>
        <taxon>Streptophyta</taxon>
        <taxon>Embryophyta</taxon>
        <taxon>Tracheophyta</taxon>
        <taxon>Spermatophyta</taxon>
        <taxon>Magnoliopsida</taxon>
        <taxon>eudicotyledons</taxon>
        <taxon>Gunneridae</taxon>
        <taxon>Pentapetalae</taxon>
        <taxon>rosids</taxon>
        <taxon>fabids</taxon>
        <taxon>Fabales</taxon>
        <taxon>Fabaceae</taxon>
        <taxon>Papilionoideae</taxon>
        <taxon>50 kb inversion clade</taxon>
        <taxon>NPAAA clade</taxon>
        <taxon>indigoferoid/millettioid clade</taxon>
        <taxon>Phaseoleae</taxon>
        <taxon>Clitoria</taxon>
    </lineage>
</organism>
<name>A0AAN9FBE1_CLITE</name>
<reference evidence="1 2" key="1">
    <citation type="submission" date="2024-01" db="EMBL/GenBank/DDBJ databases">
        <title>The genomes of 5 underutilized Papilionoideae crops provide insights into root nodulation and disease resistance.</title>
        <authorList>
            <person name="Yuan L."/>
        </authorList>
    </citation>
    <scope>NUCLEOTIDE SEQUENCE [LARGE SCALE GENOMIC DNA]</scope>
    <source>
        <strain evidence="1">LY-2023</strain>
        <tissue evidence="1">Leaf</tissue>
    </source>
</reference>
<evidence type="ECO:0000313" key="1">
    <source>
        <dbReference type="EMBL" id="KAK7270915.1"/>
    </source>
</evidence>
<dbReference type="Proteomes" id="UP001359559">
    <property type="component" value="Unassembled WGS sequence"/>
</dbReference>
<comment type="caution">
    <text evidence="1">The sequence shown here is derived from an EMBL/GenBank/DDBJ whole genome shotgun (WGS) entry which is preliminary data.</text>
</comment>